<dbReference type="AlphaFoldDB" id="A0A0H4PHA4"/>
<feature type="domain" description="DUF5615" evidence="1">
    <location>
        <begin position="1"/>
        <end position="109"/>
    </location>
</feature>
<dbReference type="STRING" id="320787.CA2015_2830"/>
<dbReference type="OrthoDB" id="9806751at2"/>
<dbReference type="RefSeq" id="WP_048642481.1">
    <property type="nucleotide sequence ID" value="NZ_CP012040.1"/>
</dbReference>
<protein>
    <recommendedName>
        <fullName evidence="1">DUF5615 domain-containing protein</fullName>
    </recommendedName>
</protein>
<sequence>MKFLANENIPISSVIYLKSQGFDITAIGLDNPSISDDKVMNIAIAEERTIITYDSDYGELIFKYGYKPKAGVIFIRYQPSEPLEPSKILEHLTSIPGLSFNRTLTVVDTNSIRQKKY</sequence>
<dbReference type="EMBL" id="CP012040">
    <property type="protein sequence ID" value="AKP52238.1"/>
    <property type="molecule type" value="Genomic_DNA"/>
</dbReference>
<evidence type="ECO:0000313" key="3">
    <source>
        <dbReference type="Proteomes" id="UP000036520"/>
    </source>
</evidence>
<proteinExistence type="predicted"/>
<gene>
    <name evidence="2" type="ORF">CA2015_2830</name>
</gene>
<reference evidence="2 3" key="1">
    <citation type="submission" date="2015-07" db="EMBL/GenBank/DDBJ databases">
        <authorList>
            <person name="Kim K.M."/>
        </authorList>
    </citation>
    <scope>NUCLEOTIDE SEQUENCE [LARGE SCALE GENOMIC DNA]</scope>
    <source>
        <strain evidence="2 3">KCTC 12363</strain>
    </source>
</reference>
<accession>A0A0H4PHA4</accession>
<dbReference type="Pfam" id="PF18480">
    <property type="entry name" value="DUF5615"/>
    <property type="match status" value="1"/>
</dbReference>
<keyword evidence="3" id="KW-1185">Reference proteome</keyword>
<dbReference type="KEGG" id="camu:CA2015_2830"/>
<dbReference type="Proteomes" id="UP000036520">
    <property type="component" value="Chromosome"/>
</dbReference>
<evidence type="ECO:0000313" key="2">
    <source>
        <dbReference type="EMBL" id="AKP52238.1"/>
    </source>
</evidence>
<name>A0A0H4PHA4_9BACT</name>
<organism evidence="2 3">
    <name type="scientific">Cyclobacterium amurskyense</name>
    <dbReference type="NCBI Taxonomy" id="320787"/>
    <lineage>
        <taxon>Bacteria</taxon>
        <taxon>Pseudomonadati</taxon>
        <taxon>Bacteroidota</taxon>
        <taxon>Cytophagia</taxon>
        <taxon>Cytophagales</taxon>
        <taxon>Cyclobacteriaceae</taxon>
        <taxon>Cyclobacterium</taxon>
    </lineage>
</organism>
<evidence type="ECO:0000259" key="1">
    <source>
        <dbReference type="Pfam" id="PF18480"/>
    </source>
</evidence>
<dbReference type="InterPro" id="IPR041049">
    <property type="entry name" value="DUF5615"/>
</dbReference>